<feature type="domain" description="Cytochrome c" evidence="7">
    <location>
        <begin position="72"/>
        <end position="172"/>
    </location>
</feature>
<evidence type="ECO:0000313" key="8">
    <source>
        <dbReference type="EMBL" id="MBI3127773.1"/>
    </source>
</evidence>
<feature type="compositionally biased region" description="Low complexity" evidence="5">
    <location>
        <begin position="26"/>
        <end position="37"/>
    </location>
</feature>
<evidence type="ECO:0000256" key="5">
    <source>
        <dbReference type="SAM" id="MobiDB-lite"/>
    </source>
</evidence>
<dbReference type="Gene3D" id="2.60.40.420">
    <property type="entry name" value="Cupredoxins - blue copper proteins"/>
    <property type="match status" value="1"/>
</dbReference>
<evidence type="ECO:0000256" key="6">
    <source>
        <dbReference type="SAM" id="SignalP"/>
    </source>
</evidence>
<dbReference type="GO" id="GO:0020037">
    <property type="term" value="F:heme binding"/>
    <property type="evidence" value="ECO:0007669"/>
    <property type="project" value="InterPro"/>
</dbReference>
<name>A0A932I0D0_UNCTE</name>
<dbReference type="GO" id="GO:0046872">
    <property type="term" value="F:metal ion binding"/>
    <property type="evidence" value="ECO:0007669"/>
    <property type="project" value="UniProtKB-KW"/>
</dbReference>
<accession>A0A932I0D0</accession>
<gene>
    <name evidence="8" type="ORF">HYZ11_09235</name>
</gene>
<keyword evidence="1 4" id="KW-0349">Heme</keyword>
<dbReference type="InterPro" id="IPR036909">
    <property type="entry name" value="Cyt_c-like_dom_sf"/>
</dbReference>
<dbReference type="SUPFAM" id="SSF49503">
    <property type="entry name" value="Cupredoxins"/>
    <property type="match status" value="1"/>
</dbReference>
<evidence type="ECO:0000256" key="4">
    <source>
        <dbReference type="PROSITE-ProRule" id="PRU00433"/>
    </source>
</evidence>
<protein>
    <submittedName>
        <fullName evidence="8">C-type cytochrome</fullName>
    </submittedName>
</protein>
<feature type="compositionally biased region" description="Gly residues" evidence="5">
    <location>
        <begin position="177"/>
        <end position="192"/>
    </location>
</feature>
<dbReference type="AlphaFoldDB" id="A0A932I0D0"/>
<feature type="chain" id="PRO_5036909663" evidence="6">
    <location>
        <begin position="22"/>
        <end position="305"/>
    </location>
</feature>
<organism evidence="8 9">
    <name type="scientific">Tectimicrobiota bacterium</name>
    <dbReference type="NCBI Taxonomy" id="2528274"/>
    <lineage>
        <taxon>Bacteria</taxon>
        <taxon>Pseudomonadati</taxon>
        <taxon>Nitrospinota/Tectimicrobiota group</taxon>
        <taxon>Candidatus Tectimicrobiota</taxon>
    </lineage>
</organism>
<evidence type="ECO:0000259" key="7">
    <source>
        <dbReference type="PROSITE" id="PS51007"/>
    </source>
</evidence>
<dbReference type="Proteomes" id="UP000782312">
    <property type="component" value="Unassembled WGS sequence"/>
</dbReference>
<feature type="region of interest" description="Disordered" evidence="5">
    <location>
        <begin position="177"/>
        <end position="209"/>
    </location>
</feature>
<dbReference type="EMBL" id="JACPUR010000019">
    <property type="protein sequence ID" value="MBI3127773.1"/>
    <property type="molecule type" value="Genomic_DNA"/>
</dbReference>
<proteinExistence type="predicted"/>
<evidence type="ECO:0000256" key="3">
    <source>
        <dbReference type="ARBA" id="ARBA00023004"/>
    </source>
</evidence>
<dbReference type="SUPFAM" id="SSF46626">
    <property type="entry name" value="Cytochrome c"/>
    <property type="match status" value="1"/>
</dbReference>
<sequence>MRKFIRTAFLWGGFVLGAALAAAPTAGQHAPHGSSPLPKAPAPEEPPIRRTMEELHKSGGVPSGWKFQVPPGDAKAGREAFENFECYACHNVQGEKFPRRDPKPAEKGPDLTGMGANHPAEYLFESILHPNRVIVSDPGFTAKDGLSIMPSYNLALTLEDAVNLTAYLMSLTGGGHPSGGGHGGGHSQGGGQVQAAAPPAAPDGAAKGPFTEFQVRGGKLASGPKVLRVKQGDAVRLRFHADKETQIHLHGYNVERKAGPGAPAEMVFRARAAGRFPAEAHAGSDGGGHGHGAAATLFHLEVHPR</sequence>
<dbReference type="GO" id="GO:0009055">
    <property type="term" value="F:electron transfer activity"/>
    <property type="evidence" value="ECO:0007669"/>
    <property type="project" value="InterPro"/>
</dbReference>
<keyword evidence="2 4" id="KW-0479">Metal-binding</keyword>
<comment type="caution">
    <text evidence="8">The sequence shown here is derived from an EMBL/GenBank/DDBJ whole genome shotgun (WGS) entry which is preliminary data.</text>
</comment>
<evidence type="ECO:0000313" key="9">
    <source>
        <dbReference type="Proteomes" id="UP000782312"/>
    </source>
</evidence>
<dbReference type="PROSITE" id="PS51007">
    <property type="entry name" value="CYTC"/>
    <property type="match status" value="1"/>
</dbReference>
<dbReference type="InterPro" id="IPR009056">
    <property type="entry name" value="Cyt_c-like_dom"/>
</dbReference>
<keyword evidence="3 4" id="KW-0408">Iron</keyword>
<dbReference type="InterPro" id="IPR008972">
    <property type="entry name" value="Cupredoxin"/>
</dbReference>
<feature type="compositionally biased region" description="Low complexity" evidence="5">
    <location>
        <begin position="193"/>
        <end position="209"/>
    </location>
</feature>
<dbReference type="Pfam" id="PF00034">
    <property type="entry name" value="Cytochrom_C"/>
    <property type="match status" value="1"/>
</dbReference>
<evidence type="ECO:0000256" key="1">
    <source>
        <dbReference type="ARBA" id="ARBA00022617"/>
    </source>
</evidence>
<evidence type="ECO:0000256" key="2">
    <source>
        <dbReference type="ARBA" id="ARBA00022723"/>
    </source>
</evidence>
<dbReference type="Gene3D" id="1.10.760.10">
    <property type="entry name" value="Cytochrome c-like domain"/>
    <property type="match status" value="1"/>
</dbReference>
<keyword evidence="6" id="KW-0732">Signal</keyword>
<reference evidence="8" key="1">
    <citation type="submission" date="2020-07" db="EMBL/GenBank/DDBJ databases">
        <title>Huge and variable diversity of episymbiotic CPR bacteria and DPANN archaea in groundwater ecosystems.</title>
        <authorList>
            <person name="He C.Y."/>
            <person name="Keren R."/>
            <person name="Whittaker M."/>
            <person name="Farag I.F."/>
            <person name="Doudna J."/>
            <person name="Cate J.H.D."/>
            <person name="Banfield J.F."/>
        </authorList>
    </citation>
    <scope>NUCLEOTIDE SEQUENCE</scope>
    <source>
        <strain evidence="8">NC_groundwater_763_Ag_S-0.2um_68_21</strain>
    </source>
</reference>
<feature type="region of interest" description="Disordered" evidence="5">
    <location>
        <begin position="26"/>
        <end position="46"/>
    </location>
</feature>
<feature type="signal peptide" evidence="6">
    <location>
        <begin position="1"/>
        <end position="21"/>
    </location>
</feature>